<name>A0A0D2PEA0_HYPSF</name>
<dbReference type="AlphaFoldDB" id="A0A0D2PEA0"/>
<dbReference type="Pfam" id="PF26200">
    <property type="entry name" value="Rcat_RNF216"/>
    <property type="match status" value="1"/>
</dbReference>
<evidence type="ECO:0000256" key="8">
    <source>
        <dbReference type="SAM" id="MobiDB-lite"/>
    </source>
</evidence>
<keyword evidence="3" id="KW-0479">Metal-binding</keyword>
<dbReference type="PANTHER" id="PTHR22770:SF47">
    <property type="entry name" value="E3 UBIQUITIN-PROTEIN LIGASE RNF216"/>
    <property type="match status" value="1"/>
</dbReference>
<feature type="compositionally biased region" description="Low complexity" evidence="8">
    <location>
        <begin position="34"/>
        <end position="43"/>
    </location>
</feature>
<dbReference type="InterPro" id="IPR044066">
    <property type="entry name" value="TRIAD_supradom"/>
</dbReference>
<dbReference type="InterPro" id="IPR047545">
    <property type="entry name" value="BRcat_RBR_RNF216"/>
</dbReference>
<gene>
    <name evidence="10" type="ORF">HYPSUDRAFT_69900</name>
</gene>
<feature type="compositionally biased region" description="Acidic residues" evidence="8">
    <location>
        <begin position="57"/>
        <end position="71"/>
    </location>
</feature>
<dbReference type="SUPFAM" id="SSF57850">
    <property type="entry name" value="RING/U-box"/>
    <property type="match status" value="1"/>
</dbReference>
<dbReference type="InterPro" id="IPR047544">
    <property type="entry name" value="RING-HC_RBR_RNF216"/>
</dbReference>
<dbReference type="CDD" id="cd20353">
    <property type="entry name" value="Rcat_RBR_RNF216"/>
    <property type="match status" value="1"/>
</dbReference>
<evidence type="ECO:0000256" key="6">
    <source>
        <dbReference type="ARBA" id="ARBA00022786"/>
    </source>
</evidence>
<dbReference type="OMA" id="WCANKEA"/>
<sequence length="1072" mass="113046">MELTDSEEDEKVAPAVLAPRQSQSKYQPRVNAVASGSGASLAGKENRAIGQAAPRDGDEDEDEESELEGYDPDFASKPFPFSDAFLATPRAKVQSAQAGPSRTAPVPAPAPAPAPAPIPTPPPARPLQNIHAPTPAPKLPTVAPPIAAVAAPVPTAPTVAVGVPANPGDGGGLARIHPPAAAAGGAGVPAVPRLLPRPGGCGNCAHCVRARAPPNAEALALATTQVIEVIPDVDRALLARLIDQNIATLGERTVPIIIEWLFEGRDRPSNVNANPPIPAVAPHPVAAAPPLAAPIPAPAPPAIAAPAPVLNAVAVPAPAPPVPVAQPAPAVAPELEVQPAPLAPPVAAPIAEDLLAAAMAQIIEVIPDIDRTYLRRCLAVNQDKFGARNAEAVLGALLESGVWPKAPATAAWVPGVAGPAAVAMQGKGKGRDRDEDVDANGAGPAVKRVRVDYASVDRPYHGTARYTDLALTALQCSFPRAPKNHLRSLLYANKKHYAPTHLQLRAGAAAGRLGYTPKMTPFRVAAGERELAVMKDADPAFAAELEWVRAREARVAGAVEEENDEAAGVEKAAVAPELPALVVAPADGEPTAQDKGKGRALPDEDEEDGMGIECQCCFGDYPFAKMVQCPEAHLFCAECLSTYAATQLGQHSPALVCMHASGCGLPFPPSELGRVLSPKLMALYERLTQAQAIKEAGLEGLEECPFCEWKCVWEPDAEETRFWCANKEACGAVSCRLCKKKDHLPKTCEEAEADKHLDGRHAIEEAMTRALMRNCPKCKKAFIKEHGCNKMTCPNCHTLSCYVCRVAITGYEHFAMNNPNVPGTSAAAAAGKCLLWDSVEERHAADVRAAAEAATAEYRAAHPDADEDQIKVDIPVAPAPRVLPIAAPAVAAVPRPRMVPEVPPGWGLPAVRAPIPAVPAAVQADWAAMQQRFAEMHAIADNNRAVQDARRAMVLAAQEAEQNARLVAAAERNRLAAERNRAAQRARAQAKREMKEARALIQAQNAAEAENRALQQRLRAQQALQQAAIRQAQAAAVQRERERAEAIEKARGGALDKARRRVERNNKGARGG</sequence>
<dbReference type="InterPro" id="IPR047546">
    <property type="entry name" value="Rcat_RBR_RNF216"/>
</dbReference>
<dbReference type="PANTHER" id="PTHR22770">
    <property type="entry name" value="UBIQUITIN CONJUGATING ENZYME 7 INTERACTING PROTEIN-RELATED"/>
    <property type="match status" value="1"/>
</dbReference>
<dbReference type="GO" id="GO:0008270">
    <property type="term" value="F:zinc ion binding"/>
    <property type="evidence" value="ECO:0007669"/>
    <property type="project" value="UniProtKB-KW"/>
</dbReference>
<evidence type="ECO:0000256" key="5">
    <source>
        <dbReference type="ARBA" id="ARBA00022771"/>
    </source>
</evidence>
<feature type="domain" description="RING-type" evidence="9">
    <location>
        <begin position="610"/>
        <end position="837"/>
    </location>
</feature>
<dbReference type="CDD" id="cd16630">
    <property type="entry name" value="RING-HC_RBR_RNF216"/>
    <property type="match status" value="1"/>
</dbReference>
<evidence type="ECO:0000256" key="3">
    <source>
        <dbReference type="ARBA" id="ARBA00022723"/>
    </source>
</evidence>
<keyword evidence="7" id="KW-0862">Zinc</keyword>
<dbReference type="Gene3D" id="1.20.120.1750">
    <property type="match status" value="1"/>
</dbReference>
<dbReference type="STRING" id="945553.A0A0D2PEA0"/>
<evidence type="ECO:0000256" key="1">
    <source>
        <dbReference type="ARBA" id="ARBA00004906"/>
    </source>
</evidence>
<keyword evidence="11" id="KW-1185">Reference proteome</keyword>
<protein>
    <recommendedName>
        <fullName evidence="9">RING-type domain-containing protein</fullName>
    </recommendedName>
</protein>
<feature type="compositionally biased region" description="Pro residues" evidence="8">
    <location>
        <begin position="106"/>
        <end position="125"/>
    </location>
</feature>
<keyword evidence="4" id="KW-0677">Repeat</keyword>
<keyword evidence="5" id="KW-0863">Zinc-finger</keyword>
<feature type="region of interest" description="Disordered" evidence="8">
    <location>
        <begin position="1038"/>
        <end position="1072"/>
    </location>
</feature>
<dbReference type="EMBL" id="KN817588">
    <property type="protein sequence ID" value="KJA18535.1"/>
    <property type="molecule type" value="Genomic_DNA"/>
</dbReference>
<evidence type="ECO:0000259" key="9">
    <source>
        <dbReference type="PROSITE" id="PS51873"/>
    </source>
</evidence>
<evidence type="ECO:0000256" key="4">
    <source>
        <dbReference type="ARBA" id="ARBA00022737"/>
    </source>
</evidence>
<feature type="region of interest" description="Disordered" evidence="8">
    <location>
        <begin position="1"/>
        <end position="134"/>
    </location>
</feature>
<dbReference type="GO" id="GO:0016740">
    <property type="term" value="F:transferase activity"/>
    <property type="evidence" value="ECO:0007669"/>
    <property type="project" value="UniProtKB-KW"/>
</dbReference>
<accession>A0A0D2PEA0</accession>
<dbReference type="CDD" id="cd20339">
    <property type="entry name" value="BRcat_RBR_RNF216"/>
    <property type="match status" value="1"/>
</dbReference>
<dbReference type="InterPro" id="IPR051628">
    <property type="entry name" value="LUBAC_E3_Ligases"/>
</dbReference>
<dbReference type="Proteomes" id="UP000054270">
    <property type="component" value="Unassembled WGS sequence"/>
</dbReference>
<feature type="compositionally biased region" description="Acidic residues" evidence="8">
    <location>
        <begin position="1"/>
        <end position="10"/>
    </location>
</feature>
<dbReference type="OrthoDB" id="10009520at2759"/>
<organism evidence="10 11">
    <name type="scientific">Hypholoma sublateritium (strain FD-334 SS-4)</name>
    <dbReference type="NCBI Taxonomy" id="945553"/>
    <lineage>
        <taxon>Eukaryota</taxon>
        <taxon>Fungi</taxon>
        <taxon>Dikarya</taxon>
        <taxon>Basidiomycota</taxon>
        <taxon>Agaricomycotina</taxon>
        <taxon>Agaricomycetes</taxon>
        <taxon>Agaricomycetidae</taxon>
        <taxon>Agaricales</taxon>
        <taxon>Agaricineae</taxon>
        <taxon>Strophariaceae</taxon>
        <taxon>Hypholoma</taxon>
    </lineage>
</organism>
<comment type="pathway">
    <text evidence="1">Protein modification; protein ubiquitination.</text>
</comment>
<evidence type="ECO:0000256" key="7">
    <source>
        <dbReference type="ARBA" id="ARBA00022833"/>
    </source>
</evidence>
<reference evidence="11" key="1">
    <citation type="submission" date="2014-04" db="EMBL/GenBank/DDBJ databases">
        <title>Evolutionary Origins and Diversification of the Mycorrhizal Mutualists.</title>
        <authorList>
            <consortium name="DOE Joint Genome Institute"/>
            <consortium name="Mycorrhizal Genomics Consortium"/>
            <person name="Kohler A."/>
            <person name="Kuo A."/>
            <person name="Nagy L.G."/>
            <person name="Floudas D."/>
            <person name="Copeland A."/>
            <person name="Barry K.W."/>
            <person name="Cichocki N."/>
            <person name="Veneault-Fourrey C."/>
            <person name="LaButti K."/>
            <person name="Lindquist E.A."/>
            <person name="Lipzen A."/>
            <person name="Lundell T."/>
            <person name="Morin E."/>
            <person name="Murat C."/>
            <person name="Riley R."/>
            <person name="Ohm R."/>
            <person name="Sun H."/>
            <person name="Tunlid A."/>
            <person name="Henrissat B."/>
            <person name="Grigoriev I.V."/>
            <person name="Hibbett D.S."/>
            <person name="Martin F."/>
        </authorList>
    </citation>
    <scope>NUCLEOTIDE SEQUENCE [LARGE SCALE GENOMIC DNA]</scope>
    <source>
        <strain evidence="11">FD-334 SS-4</strain>
    </source>
</reference>
<evidence type="ECO:0000256" key="2">
    <source>
        <dbReference type="ARBA" id="ARBA00022679"/>
    </source>
</evidence>
<proteinExistence type="predicted"/>
<keyword evidence="6" id="KW-0833">Ubl conjugation pathway</keyword>
<evidence type="ECO:0000313" key="10">
    <source>
        <dbReference type="EMBL" id="KJA18535.1"/>
    </source>
</evidence>
<evidence type="ECO:0000313" key="11">
    <source>
        <dbReference type="Proteomes" id="UP000054270"/>
    </source>
</evidence>
<keyword evidence="2" id="KW-0808">Transferase</keyword>
<feature type="compositionally biased region" description="Basic and acidic residues" evidence="8">
    <location>
        <begin position="1038"/>
        <end position="1057"/>
    </location>
</feature>
<dbReference type="PROSITE" id="PS51873">
    <property type="entry name" value="TRIAD"/>
    <property type="match status" value="1"/>
</dbReference>